<comment type="similarity">
    <text evidence="1">Belongs to the zinc-containing alcohol dehydrogenase family.</text>
</comment>
<evidence type="ECO:0000256" key="2">
    <source>
        <dbReference type="ARBA" id="ARBA00011245"/>
    </source>
</evidence>
<keyword evidence="3" id="KW-0560">Oxidoreductase</keyword>
<keyword evidence="6" id="KW-1185">Reference proteome</keyword>
<comment type="subunit">
    <text evidence="2">Monomer.</text>
</comment>
<dbReference type="InterPro" id="IPR011032">
    <property type="entry name" value="GroES-like_sf"/>
</dbReference>
<evidence type="ECO:0000313" key="5">
    <source>
        <dbReference type="EMBL" id="KAF2159998.1"/>
    </source>
</evidence>
<dbReference type="Proteomes" id="UP000799537">
    <property type="component" value="Unassembled WGS sequence"/>
</dbReference>
<evidence type="ECO:0000256" key="1">
    <source>
        <dbReference type="ARBA" id="ARBA00008072"/>
    </source>
</evidence>
<dbReference type="RefSeq" id="XP_033660887.1">
    <property type="nucleotide sequence ID" value="XM_033818863.1"/>
</dbReference>
<evidence type="ECO:0000313" key="6">
    <source>
        <dbReference type="Proteomes" id="UP000799537"/>
    </source>
</evidence>
<dbReference type="InterPro" id="IPR047122">
    <property type="entry name" value="Trans-enoyl_RdTase-like"/>
</dbReference>
<dbReference type="InterPro" id="IPR036291">
    <property type="entry name" value="NAD(P)-bd_dom_sf"/>
</dbReference>
<dbReference type="AlphaFoldDB" id="A0A6A6C156"/>
<dbReference type="EMBL" id="ML993631">
    <property type="protein sequence ID" value="KAF2159998.1"/>
    <property type="molecule type" value="Genomic_DNA"/>
</dbReference>
<name>A0A6A6C156_ZASCE</name>
<dbReference type="Gene3D" id="3.90.180.10">
    <property type="entry name" value="Medium-chain alcohol dehydrogenases, catalytic domain"/>
    <property type="match status" value="1"/>
</dbReference>
<gene>
    <name evidence="5" type="ORF">M409DRAFT_70717</name>
</gene>
<organism evidence="5 6">
    <name type="scientific">Zasmidium cellare ATCC 36951</name>
    <dbReference type="NCBI Taxonomy" id="1080233"/>
    <lineage>
        <taxon>Eukaryota</taxon>
        <taxon>Fungi</taxon>
        <taxon>Dikarya</taxon>
        <taxon>Ascomycota</taxon>
        <taxon>Pezizomycotina</taxon>
        <taxon>Dothideomycetes</taxon>
        <taxon>Dothideomycetidae</taxon>
        <taxon>Mycosphaerellales</taxon>
        <taxon>Mycosphaerellaceae</taxon>
        <taxon>Zasmidium</taxon>
    </lineage>
</organism>
<accession>A0A6A6C156</accession>
<proteinExistence type="inferred from homology"/>
<dbReference type="GeneID" id="54572135"/>
<feature type="domain" description="Alcohol dehydrogenase-like N-terminal" evidence="4">
    <location>
        <begin position="28"/>
        <end position="117"/>
    </location>
</feature>
<dbReference type="SUPFAM" id="SSF50129">
    <property type="entry name" value="GroES-like"/>
    <property type="match status" value="1"/>
</dbReference>
<dbReference type="Gene3D" id="3.40.50.720">
    <property type="entry name" value="NAD(P)-binding Rossmann-like Domain"/>
    <property type="match status" value="1"/>
</dbReference>
<dbReference type="PANTHER" id="PTHR45348:SF2">
    <property type="entry name" value="ZINC-TYPE ALCOHOL DEHYDROGENASE-LIKE PROTEIN C2E1P3.01"/>
    <property type="match status" value="1"/>
</dbReference>
<dbReference type="SUPFAM" id="SSF51735">
    <property type="entry name" value="NAD(P)-binding Rossmann-fold domains"/>
    <property type="match status" value="1"/>
</dbReference>
<reference evidence="5" key="1">
    <citation type="journal article" date="2020" name="Stud. Mycol.">
        <title>101 Dothideomycetes genomes: a test case for predicting lifestyles and emergence of pathogens.</title>
        <authorList>
            <person name="Haridas S."/>
            <person name="Albert R."/>
            <person name="Binder M."/>
            <person name="Bloem J."/>
            <person name="Labutti K."/>
            <person name="Salamov A."/>
            <person name="Andreopoulos B."/>
            <person name="Baker S."/>
            <person name="Barry K."/>
            <person name="Bills G."/>
            <person name="Bluhm B."/>
            <person name="Cannon C."/>
            <person name="Castanera R."/>
            <person name="Culley D."/>
            <person name="Daum C."/>
            <person name="Ezra D."/>
            <person name="Gonzalez J."/>
            <person name="Henrissat B."/>
            <person name="Kuo A."/>
            <person name="Liang C."/>
            <person name="Lipzen A."/>
            <person name="Lutzoni F."/>
            <person name="Magnuson J."/>
            <person name="Mondo S."/>
            <person name="Nolan M."/>
            <person name="Ohm R."/>
            <person name="Pangilinan J."/>
            <person name="Park H.-J."/>
            <person name="Ramirez L."/>
            <person name="Alfaro M."/>
            <person name="Sun H."/>
            <person name="Tritt A."/>
            <person name="Yoshinaga Y."/>
            <person name="Zwiers L.-H."/>
            <person name="Turgeon B."/>
            <person name="Goodwin S."/>
            <person name="Spatafora J."/>
            <person name="Crous P."/>
            <person name="Grigoriev I."/>
        </authorList>
    </citation>
    <scope>NUCLEOTIDE SEQUENCE</scope>
    <source>
        <strain evidence="5">ATCC 36951</strain>
    </source>
</reference>
<protein>
    <recommendedName>
        <fullName evidence="4">Alcohol dehydrogenase-like N-terminal domain-containing protein</fullName>
    </recommendedName>
</protein>
<dbReference type="InterPro" id="IPR013154">
    <property type="entry name" value="ADH-like_N"/>
</dbReference>
<dbReference type="GO" id="GO:0016651">
    <property type="term" value="F:oxidoreductase activity, acting on NAD(P)H"/>
    <property type="evidence" value="ECO:0007669"/>
    <property type="project" value="InterPro"/>
</dbReference>
<sequence>MPQNQAAWLHAATQPLQVGEIPMPKAAPGRLIVRNHAVAANPADWKIQEFGVVFKTWPNVLGADLAGEVVEVGEGVEGFEDGDRVFAHAVSFMTSDPSDGGFALYTSVLATATAKIPLSISYSQAAVLPLAVDTAAVGLYSPAEGGYFGLPYPTLTPSSIGKTLIVWGGSSSVGAVTTQLATASGVKVVAIASKKNCELCEKAGAVKVLDYNNPSIVEDAIVAVKDVGGTLIGIYDAVSIPESSYKRALAILERLGGGTLTVVFTPPESVPASVRVGAIQGFGPVTHPIWREYLTAALESGKLLCLPEPWVIGQGLKSIQKALDENKKGVSGKKVVLEL</sequence>
<dbReference type="CDD" id="cd08249">
    <property type="entry name" value="enoyl_reductase_like"/>
    <property type="match status" value="1"/>
</dbReference>
<evidence type="ECO:0000259" key="4">
    <source>
        <dbReference type="Pfam" id="PF08240"/>
    </source>
</evidence>
<dbReference type="Pfam" id="PF08240">
    <property type="entry name" value="ADH_N"/>
    <property type="match status" value="1"/>
</dbReference>
<dbReference type="PANTHER" id="PTHR45348">
    <property type="entry name" value="HYPOTHETICAL OXIDOREDUCTASE (EUROFUNG)"/>
    <property type="match status" value="1"/>
</dbReference>
<evidence type="ECO:0000256" key="3">
    <source>
        <dbReference type="ARBA" id="ARBA00023002"/>
    </source>
</evidence>
<dbReference type="OrthoDB" id="48317at2759"/>